<dbReference type="PANTHER" id="PTHR34182:SF1">
    <property type="entry name" value="PROTEIN-EXPORT MEMBRANE PROTEIN SECG"/>
    <property type="match status" value="1"/>
</dbReference>
<keyword evidence="13" id="KW-1185">Reference proteome</keyword>
<reference evidence="12 13" key="1">
    <citation type="submission" date="2016-10" db="EMBL/GenBank/DDBJ databases">
        <authorList>
            <person name="de Groot N.N."/>
        </authorList>
    </citation>
    <scope>NUCLEOTIDE SEQUENCE [LARGE SCALE GENOMIC DNA]</scope>
    <source>
        <strain>GEY</strain>
        <strain evidence="13">DSM 9560</strain>
    </source>
</reference>
<keyword evidence="8 10" id="KW-0811">Translocation</keyword>
<comment type="similarity">
    <text evidence="2 10">Belongs to the SecG family.</text>
</comment>
<dbReference type="STRING" id="1003.SAMN04488541_101933"/>
<dbReference type="Pfam" id="PF03840">
    <property type="entry name" value="SecG"/>
    <property type="match status" value="1"/>
</dbReference>
<keyword evidence="7 10" id="KW-1133">Transmembrane helix</keyword>
<comment type="subcellular location">
    <subcellularLocation>
        <location evidence="1 10">Cell membrane</location>
        <topology evidence="1 10">Multi-pass membrane protein</topology>
    </subcellularLocation>
</comment>
<dbReference type="Proteomes" id="UP000199513">
    <property type="component" value="Unassembled WGS sequence"/>
</dbReference>
<keyword evidence="3 10" id="KW-0813">Transport</keyword>
<comment type="caution">
    <text evidence="10">Lacks conserved residue(s) required for the propagation of feature annotation.</text>
</comment>
<accession>A0A1I2GPD9</accession>
<gene>
    <name evidence="12" type="ORF">SAMN04488541_101933</name>
</gene>
<dbReference type="OrthoDB" id="1122493at2"/>
<dbReference type="GO" id="GO:0015450">
    <property type="term" value="F:protein-transporting ATPase activity"/>
    <property type="evidence" value="ECO:0007669"/>
    <property type="project" value="UniProtKB-UniRule"/>
</dbReference>
<dbReference type="GO" id="GO:0043952">
    <property type="term" value="P:protein transport by the Sec complex"/>
    <property type="evidence" value="ECO:0007669"/>
    <property type="project" value="TreeGrafter"/>
</dbReference>
<dbReference type="GO" id="GO:0065002">
    <property type="term" value="P:intracellular protein transmembrane transport"/>
    <property type="evidence" value="ECO:0007669"/>
    <property type="project" value="TreeGrafter"/>
</dbReference>
<feature type="transmembrane region" description="Helical" evidence="10">
    <location>
        <begin position="55"/>
        <end position="74"/>
    </location>
</feature>
<dbReference type="GO" id="GO:0005886">
    <property type="term" value="C:plasma membrane"/>
    <property type="evidence" value="ECO:0007669"/>
    <property type="project" value="UniProtKB-SubCell"/>
</dbReference>
<evidence type="ECO:0000256" key="6">
    <source>
        <dbReference type="ARBA" id="ARBA00022927"/>
    </source>
</evidence>
<keyword evidence="9 10" id="KW-0472">Membrane</keyword>
<evidence type="ECO:0000256" key="3">
    <source>
        <dbReference type="ARBA" id="ARBA00022448"/>
    </source>
</evidence>
<evidence type="ECO:0000256" key="9">
    <source>
        <dbReference type="ARBA" id="ARBA00023136"/>
    </source>
</evidence>
<name>A0A1I2GPD9_9BACT</name>
<evidence type="ECO:0000313" key="13">
    <source>
        <dbReference type="Proteomes" id="UP000199513"/>
    </source>
</evidence>
<keyword evidence="4 10" id="KW-1003">Cell membrane</keyword>
<evidence type="ECO:0000256" key="10">
    <source>
        <dbReference type="RuleBase" id="RU365087"/>
    </source>
</evidence>
<evidence type="ECO:0000256" key="4">
    <source>
        <dbReference type="ARBA" id="ARBA00022475"/>
    </source>
</evidence>
<dbReference type="InterPro" id="IPR004692">
    <property type="entry name" value="SecG"/>
</dbReference>
<keyword evidence="5 10" id="KW-0812">Transmembrane</keyword>
<feature type="region of interest" description="Disordered" evidence="11">
    <location>
        <begin position="79"/>
        <end position="118"/>
    </location>
</feature>
<evidence type="ECO:0000313" key="12">
    <source>
        <dbReference type="EMBL" id="SFF18471.1"/>
    </source>
</evidence>
<comment type="function">
    <text evidence="10">Involved in protein export. Participates in an early event of protein translocation.</text>
</comment>
<dbReference type="AlphaFoldDB" id="A0A1I2GPD9"/>
<dbReference type="PANTHER" id="PTHR34182">
    <property type="entry name" value="PROTEIN-EXPORT MEMBRANE PROTEIN SECG"/>
    <property type="match status" value="1"/>
</dbReference>
<dbReference type="NCBIfam" id="TIGR00810">
    <property type="entry name" value="secG"/>
    <property type="match status" value="1"/>
</dbReference>
<feature type="compositionally biased region" description="Low complexity" evidence="11">
    <location>
        <begin position="96"/>
        <end position="118"/>
    </location>
</feature>
<evidence type="ECO:0000256" key="7">
    <source>
        <dbReference type="ARBA" id="ARBA00022989"/>
    </source>
</evidence>
<evidence type="ECO:0000256" key="2">
    <source>
        <dbReference type="ARBA" id="ARBA00008445"/>
    </source>
</evidence>
<evidence type="ECO:0000256" key="1">
    <source>
        <dbReference type="ARBA" id="ARBA00004651"/>
    </source>
</evidence>
<protein>
    <recommendedName>
        <fullName evidence="10">Protein-export membrane protein SecG</fullName>
    </recommendedName>
</protein>
<dbReference type="RefSeq" id="WP_091545373.1">
    <property type="nucleotide sequence ID" value="NZ_FONY01000019.1"/>
</dbReference>
<evidence type="ECO:0000256" key="5">
    <source>
        <dbReference type="ARBA" id="ARBA00022692"/>
    </source>
</evidence>
<keyword evidence="6 10" id="KW-0653">Protein transport</keyword>
<sequence>MTGLIIGVIIVVAVLLILVVLAQNPKSSGSAGGLAFSGANQLMGAKRSADVFEKLTWGFAITIMVLALTANIVIEKPEAGEGFSSPNVEAAKEKSTLPSTTTDTTSTSTPTITIDSAK</sequence>
<dbReference type="EMBL" id="FONY01000019">
    <property type="protein sequence ID" value="SFF18471.1"/>
    <property type="molecule type" value="Genomic_DNA"/>
</dbReference>
<organism evidence="12 13">
    <name type="scientific">Thermoflexibacter ruber</name>
    <dbReference type="NCBI Taxonomy" id="1003"/>
    <lineage>
        <taxon>Bacteria</taxon>
        <taxon>Pseudomonadati</taxon>
        <taxon>Bacteroidota</taxon>
        <taxon>Cytophagia</taxon>
        <taxon>Cytophagales</taxon>
        <taxon>Thermoflexibacteraceae</taxon>
        <taxon>Thermoflexibacter</taxon>
    </lineage>
</organism>
<evidence type="ECO:0000256" key="8">
    <source>
        <dbReference type="ARBA" id="ARBA00023010"/>
    </source>
</evidence>
<evidence type="ECO:0000256" key="11">
    <source>
        <dbReference type="SAM" id="MobiDB-lite"/>
    </source>
</evidence>
<proteinExistence type="inferred from homology"/>
<dbReference type="GO" id="GO:0009306">
    <property type="term" value="P:protein secretion"/>
    <property type="evidence" value="ECO:0007669"/>
    <property type="project" value="UniProtKB-UniRule"/>
</dbReference>